<dbReference type="AlphaFoldDB" id="A0A455B2K4"/>
<dbReference type="SMART" id="SM00360">
    <property type="entry name" value="RRM"/>
    <property type="match status" value="1"/>
</dbReference>
<dbReference type="PROSITE" id="PS50102">
    <property type="entry name" value="RRM"/>
    <property type="match status" value="1"/>
</dbReference>
<evidence type="ECO:0000256" key="2">
    <source>
        <dbReference type="ARBA" id="ARBA00022490"/>
    </source>
</evidence>
<comment type="subcellular location">
    <subcellularLocation>
        <location evidence="1">Cytoplasm</location>
    </subcellularLocation>
</comment>
<keyword evidence="3 4" id="KW-0694">RNA-binding</keyword>
<dbReference type="PANTHER" id="PTHR23236">
    <property type="entry name" value="EUKARYOTIC TRANSLATION INITIATION FACTOR 4B/4H"/>
    <property type="match status" value="1"/>
</dbReference>
<feature type="domain" description="RRM" evidence="6">
    <location>
        <begin position="159"/>
        <end position="288"/>
    </location>
</feature>
<dbReference type="InterPro" id="IPR035979">
    <property type="entry name" value="RBD_domain_sf"/>
</dbReference>
<dbReference type="GO" id="GO:0005634">
    <property type="term" value="C:nucleus"/>
    <property type="evidence" value="ECO:0007669"/>
    <property type="project" value="TreeGrafter"/>
</dbReference>
<evidence type="ECO:0000313" key="8">
    <source>
        <dbReference type="RefSeq" id="XP_028342754.1"/>
    </source>
</evidence>
<feature type="region of interest" description="Disordered" evidence="5">
    <location>
        <begin position="291"/>
        <end position="329"/>
    </location>
</feature>
<evidence type="ECO:0000256" key="1">
    <source>
        <dbReference type="ARBA" id="ARBA00004496"/>
    </source>
</evidence>
<evidence type="ECO:0000256" key="3">
    <source>
        <dbReference type="ARBA" id="ARBA00022884"/>
    </source>
</evidence>
<feature type="region of interest" description="Disordered" evidence="5">
    <location>
        <begin position="146"/>
        <end position="176"/>
    </location>
</feature>
<dbReference type="PANTHER" id="PTHR23236:SF27">
    <property type="entry name" value="EMBRYONIC POLYADENYLATE-BINDING PROTEIN 2"/>
    <property type="match status" value="1"/>
</dbReference>
<evidence type="ECO:0000313" key="7">
    <source>
        <dbReference type="Proteomes" id="UP000248484"/>
    </source>
</evidence>
<dbReference type="SUPFAM" id="SSF54928">
    <property type="entry name" value="RNA-binding domain, RBD"/>
    <property type="match status" value="1"/>
</dbReference>
<dbReference type="Proteomes" id="UP000248484">
    <property type="component" value="Unplaced"/>
</dbReference>
<proteinExistence type="predicted"/>
<dbReference type="GO" id="GO:0000288">
    <property type="term" value="P:nuclear-transcribed mRNA catabolic process, deadenylation-dependent decay"/>
    <property type="evidence" value="ECO:0007669"/>
    <property type="project" value="TreeGrafter"/>
</dbReference>
<accession>A0A455B2K4</accession>
<dbReference type="InParanoid" id="A0A455B2K4"/>
<keyword evidence="7" id="KW-1185">Reference proteome</keyword>
<protein>
    <submittedName>
        <fullName evidence="8">Embryonic polyadenylate-binding protein 2 isoform X1</fullName>
    </submittedName>
</protein>
<dbReference type="GeneID" id="102995347"/>
<evidence type="ECO:0000256" key="5">
    <source>
        <dbReference type="SAM" id="MobiDB-lite"/>
    </source>
</evidence>
<feature type="region of interest" description="Disordered" evidence="5">
    <location>
        <begin position="352"/>
        <end position="385"/>
    </location>
</feature>
<feature type="compositionally biased region" description="Low complexity" evidence="5">
    <location>
        <begin position="362"/>
        <end position="385"/>
    </location>
</feature>
<feature type="compositionally biased region" description="Acidic residues" evidence="5">
    <location>
        <begin position="48"/>
        <end position="63"/>
    </location>
</feature>
<keyword evidence="2" id="KW-0963">Cytoplasm</keyword>
<dbReference type="Gene3D" id="3.30.70.330">
    <property type="match status" value="1"/>
</dbReference>
<evidence type="ECO:0000256" key="4">
    <source>
        <dbReference type="PROSITE-ProRule" id="PRU00176"/>
    </source>
</evidence>
<dbReference type="GO" id="GO:0008143">
    <property type="term" value="F:poly(A) binding"/>
    <property type="evidence" value="ECO:0007669"/>
    <property type="project" value="TreeGrafter"/>
</dbReference>
<sequence length="385" mass="41020">MWPFLSRALFPPPTEAWLRRASSDPEAQGWGAWSRAEKTPLGPGAGDREEEETGEAEEPEEDAGFLLSLLERGDLAECPLPDQRSLGAVPPPGSAWAARWQELEAIKVKLWAMEQAQRPKAPGEQGPAGEEADARALLAGQLLSPETDSPTEAAEADHRSVYVGNETLGGGGPCRRPPTRVHACQVDYGGTAQELEAYFNHCGEIQRVTILCDKFSGHPKGSVGASERGRVPGGRGRLCVGERGPHLPLPCPSYAYIEFATESSAQAAVELDKSVFRGRVLKVLPKRTNLPGISSTDRGGLRGHPGARGGPFPHSNFQGGARFRPRGRNRWAGPWEGGILLERRPVGGALLGLAGSGGRSPGGSSPLGLSPGRGRGRVSPWYSPY</sequence>
<dbReference type="OrthoDB" id="4726at2759"/>
<evidence type="ECO:0000259" key="6">
    <source>
        <dbReference type="PROSITE" id="PS50102"/>
    </source>
</evidence>
<dbReference type="GO" id="GO:0005737">
    <property type="term" value="C:cytoplasm"/>
    <property type="evidence" value="ECO:0007669"/>
    <property type="project" value="UniProtKB-SubCell"/>
</dbReference>
<dbReference type="InterPro" id="IPR000504">
    <property type="entry name" value="RRM_dom"/>
</dbReference>
<dbReference type="KEGG" id="pcad:102995347"/>
<feature type="region of interest" description="Disordered" evidence="5">
    <location>
        <begin position="19"/>
        <end position="64"/>
    </location>
</feature>
<reference evidence="8" key="1">
    <citation type="submission" date="2025-08" db="UniProtKB">
        <authorList>
            <consortium name="RefSeq"/>
        </authorList>
    </citation>
    <scope>IDENTIFICATION</scope>
    <source>
        <tissue evidence="8">Muscle</tissue>
    </source>
</reference>
<dbReference type="FunCoup" id="A0A455B2K4">
    <property type="interactions" value="2"/>
</dbReference>
<gene>
    <name evidence="8" type="primary">LOC102995347</name>
</gene>
<dbReference type="RefSeq" id="XP_028342754.1">
    <property type="nucleotide sequence ID" value="XM_028486953.2"/>
</dbReference>
<name>A0A455B2K4_PHYMC</name>
<organism evidence="7 8">
    <name type="scientific">Physeter macrocephalus</name>
    <name type="common">Sperm whale</name>
    <name type="synonym">Physeter catodon</name>
    <dbReference type="NCBI Taxonomy" id="9755"/>
    <lineage>
        <taxon>Eukaryota</taxon>
        <taxon>Metazoa</taxon>
        <taxon>Chordata</taxon>
        <taxon>Craniata</taxon>
        <taxon>Vertebrata</taxon>
        <taxon>Euteleostomi</taxon>
        <taxon>Mammalia</taxon>
        <taxon>Eutheria</taxon>
        <taxon>Laurasiatheria</taxon>
        <taxon>Artiodactyla</taxon>
        <taxon>Whippomorpha</taxon>
        <taxon>Cetacea</taxon>
        <taxon>Odontoceti</taxon>
        <taxon>Physeteridae</taxon>
        <taxon>Physeter</taxon>
    </lineage>
</organism>
<dbReference type="InterPro" id="IPR012677">
    <property type="entry name" value="Nucleotide-bd_a/b_plait_sf"/>
</dbReference>